<dbReference type="RefSeq" id="XP_007943118.1">
    <property type="nucleotide sequence ID" value="XM_007944927.1"/>
</dbReference>
<gene>
    <name evidence="4" type="primary">CUNH11orf24</name>
</gene>
<organism evidence="3 4">
    <name type="scientific">Orycteropus afer afer</name>
    <dbReference type="NCBI Taxonomy" id="1230840"/>
    <lineage>
        <taxon>Eukaryota</taxon>
        <taxon>Metazoa</taxon>
        <taxon>Chordata</taxon>
        <taxon>Craniata</taxon>
        <taxon>Vertebrata</taxon>
        <taxon>Euteleostomi</taxon>
        <taxon>Mammalia</taxon>
        <taxon>Eutheria</taxon>
        <taxon>Afrotheria</taxon>
        <taxon>Tubulidentata</taxon>
        <taxon>Orycteropodidae</taxon>
        <taxon>Orycteropus</taxon>
    </lineage>
</organism>
<feature type="compositionally biased region" description="Low complexity" evidence="1">
    <location>
        <begin position="445"/>
        <end position="457"/>
    </location>
</feature>
<dbReference type="Proteomes" id="UP000694850">
    <property type="component" value="Unplaced"/>
</dbReference>
<accession>A0A8B7A593</accession>
<sequence>MSSDGTHPAGSPLTPLPGRPGRARVRAAARSSSNSWRCFFAAGHVPALGRGPSPPSEGRRAAQACRAQICLIPEGSACSCPTCATKHAMAWGCPPELLSPPAKPDRTRCQAPSTPRGKMAQPGTRPEQLPLVGVRGPEARSLLSDPSAKQQGIMSGLRSQRQVATRTAQPHSRLAHKMWPVFVLVWVSCLAFSDCQAASNSSGHLVPNNTWSPSVRNGTSREMVTGLAGNKTPERTSVLIPSTVTLTTGTRAANPNSTEITAETVNRTEVAVTDLTASRTSAGPASSVPTSASRTLPTAASRHPSPSMPYAHMPGSSTVPGSGMVPGTAAATRAAPRAETVATTTPSAHSMPSPPRTTAGNSTAHLTPTSSQVPNTTAQGPTPQAPTDQPVVNTTTRTIPVLSDTTSTSTSIPSVASVSVTQAATTKAQAKEPTASPAPVPHASPAPTVVATSPTTQAQPDLTLSAQAATGWVGTEAIPSTIPAGSTLGSSADTKRPATDLHQLSTQGQDLVVTAGPPAPSLSFLLALLVLGVTLFITVLVLFALQAYESYKKKDYTQVDYLINGMYADSEM</sequence>
<feature type="compositionally biased region" description="Low complexity" evidence="1">
    <location>
        <begin position="426"/>
        <end position="435"/>
    </location>
</feature>
<proteinExistence type="predicted"/>
<feature type="region of interest" description="Disordered" evidence="1">
    <location>
        <begin position="1"/>
        <end position="28"/>
    </location>
</feature>
<evidence type="ECO:0000313" key="3">
    <source>
        <dbReference type="Proteomes" id="UP000694850"/>
    </source>
</evidence>
<keyword evidence="2" id="KW-1133">Transmembrane helix</keyword>
<protein>
    <submittedName>
        <fullName evidence="4">Uncharacterized protein C11orf24 homolog</fullName>
    </submittedName>
</protein>
<evidence type="ECO:0000256" key="2">
    <source>
        <dbReference type="SAM" id="Phobius"/>
    </source>
</evidence>
<dbReference type="OrthoDB" id="10071013at2759"/>
<feature type="region of interest" description="Disordered" evidence="1">
    <location>
        <begin position="101"/>
        <end position="131"/>
    </location>
</feature>
<dbReference type="AlphaFoldDB" id="A0A8B7A593"/>
<feature type="compositionally biased region" description="Low complexity" evidence="1">
    <location>
        <begin position="376"/>
        <end position="390"/>
    </location>
</feature>
<evidence type="ECO:0000256" key="1">
    <source>
        <dbReference type="SAM" id="MobiDB-lite"/>
    </source>
</evidence>
<keyword evidence="2" id="KW-0472">Membrane</keyword>
<evidence type="ECO:0000313" key="4">
    <source>
        <dbReference type="RefSeq" id="XP_007943118.1"/>
    </source>
</evidence>
<feature type="region of interest" description="Disordered" evidence="1">
    <location>
        <begin position="274"/>
        <end position="391"/>
    </location>
</feature>
<feature type="region of interest" description="Disordered" evidence="1">
    <location>
        <begin position="426"/>
        <end position="457"/>
    </location>
</feature>
<feature type="compositionally biased region" description="Low complexity" evidence="1">
    <location>
        <begin position="328"/>
        <end position="346"/>
    </location>
</feature>
<feature type="compositionally biased region" description="Polar residues" evidence="1">
    <location>
        <begin position="275"/>
        <end position="298"/>
    </location>
</feature>
<reference evidence="4" key="1">
    <citation type="submission" date="2025-08" db="UniProtKB">
        <authorList>
            <consortium name="RefSeq"/>
        </authorList>
    </citation>
    <scope>IDENTIFICATION</scope>
</reference>
<name>A0A8B7A593_ORYAF</name>
<feature type="transmembrane region" description="Helical" evidence="2">
    <location>
        <begin position="522"/>
        <end position="545"/>
    </location>
</feature>
<keyword evidence="3" id="KW-1185">Reference proteome</keyword>
<dbReference type="InterPro" id="IPR041056">
    <property type="entry name" value="DUF5585"/>
</dbReference>
<feature type="compositionally biased region" description="Polar residues" evidence="1">
    <location>
        <begin position="356"/>
        <end position="375"/>
    </location>
</feature>
<keyword evidence="2" id="KW-0812">Transmembrane</keyword>
<dbReference type="Pfam" id="PF17823">
    <property type="entry name" value="DUF5585"/>
    <property type="match status" value="1"/>
</dbReference>